<dbReference type="SMART" id="SM00092">
    <property type="entry name" value="RNAse_Pc"/>
    <property type="match status" value="1"/>
</dbReference>
<keyword evidence="7" id="KW-1185">Reference proteome</keyword>
<evidence type="ECO:0000256" key="3">
    <source>
        <dbReference type="ARBA" id="ARBA00022525"/>
    </source>
</evidence>
<evidence type="ECO:0000256" key="5">
    <source>
        <dbReference type="ARBA" id="ARBA00023157"/>
    </source>
</evidence>
<dbReference type="Pfam" id="PF00074">
    <property type="entry name" value="RnaseA"/>
    <property type="match status" value="1"/>
</dbReference>
<proteinExistence type="inferred from homology"/>
<dbReference type="Gene3D" id="3.10.130.10">
    <property type="entry name" value="Ribonuclease A-like domain"/>
    <property type="match status" value="1"/>
</dbReference>
<accession>A0ABM0IFN3</accession>
<evidence type="ECO:0000256" key="4">
    <source>
        <dbReference type="ARBA" id="ARBA00022729"/>
    </source>
</evidence>
<gene>
    <name evidence="8" type="primary">RNASE6</name>
</gene>
<dbReference type="InterPro" id="IPR036816">
    <property type="entry name" value="RNaseA-like_dom_sf"/>
</dbReference>
<evidence type="ECO:0000259" key="6">
    <source>
        <dbReference type="SMART" id="SM00092"/>
    </source>
</evidence>
<sequence>MVLDLLGRFPLLSLLLGLWGPVHLLWALPKNLTRAQWFEIQHIQTSLLPCNRSMINVNRYTQHCKPENSFLHDSFKNVAAVCDFANITCKNGRNNCHKSPKAINMTQCSLLTGKYPNCRYKEAALYKFFIVACDPPQKGDPPYQVVPVHLDKIVSSFDVVFSFSSLFNFL</sequence>
<dbReference type="InterPro" id="IPR001427">
    <property type="entry name" value="RNaseA"/>
</dbReference>
<dbReference type="PANTHER" id="PTHR11437">
    <property type="entry name" value="RIBONUCLEASE"/>
    <property type="match status" value="1"/>
</dbReference>
<comment type="similarity">
    <text evidence="2">Belongs to the pancreatic ribonuclease family.</text>
</comment>
<dbReference type="PANTHER" id="PTHR11437:SF4">
    <property type="entry name" value="RIBONUCLEASE K6"/>
    <property type="match status" value="1"/>
</dbReference>
<dbReference type="Proteomes" id="UP000694863">
    <property type="component" value="Unplaced"/>
</dbReference>
<evidence type="ECO:0000313" key="7">
    <source>
        <dbReference type="Proteomes" id="UP000694863"/>
    </source>
</evidence>
<name>A0ABM0IFN3_ECHTE</name>
<evidence type="ECO:0000256" key="2">
    <source>
        <dbReference type="ARBA" id="ARBA00005600"/>
    </source>
</evidence>
<feature type="domain" description="Ribonuclease A-domain" evidence="6">
    <location>
        <begin position="31"/>
        <end position="154"/>
    </location>
</feature>
<dbReference type="GeneID" id="101642934"/>
<dbReference type="PRINTS" id="PR00794">
    <property type="entry name" value="RIBONUCLEASE"/>
</dbReference>
<keyword evidence="4" id="KW-0732">Signal</keyword>
<keyword evidence="3" id="KW-0964">Secreted</keyword>
<dbReference type="CDD" id="cd06265">
    <property type="entry name" value="RNase_A_canonical"/>
    <property type="match status" value="1"/>
</dbReference>
<keyword evidence="5" id="KW-1015">Disulfide bond</keyword>
<dbReference type="InterPro" id="IPR023412">
    <property type="entry name" value="RNaseA_domain"/>
</dbReference>
<reference evidence="8" key="1">
    <citation type="submission" date="2025-08" db="UniProtKB">
        <authorList>
            <consortium name="RefSeq"/>
        </authorList>
    </citation>
    <scope>IDENTIFICATION</scope>
</reference>
<organism evidence="7 8">
    <name type="scientific">Echinops telfairi</name>
    <name type="common">Lesser hedgehog tenrec</name>
    <dbReference type="NCBI Taxonomy" id="9371"/>
    <lineage>
        <taxon>Eukaryota</taxon>
        <taxon>Metazoa</taxon>
        <taxon>Chordata</taxon>
        <taxon>Craniata</taxon>
        <taxon>Vertebrata</taxon>
        <taxon>Euteleostomi</taxon>
        <taxon>Mammalia</taxon>
        <taxon>Eutheria</taxon>
        <taxon>Afrotheria</taxon>
        <taxon>Tenrecidae</taxon>
        <taxon>Tenrecinae</taxon>
        <taxon>Echinops</taxon>
    </lineage>
</organism>
<dbReference type="RefSeq" id="XP_004698938.1">
    <property type="nucleotide sequence ID" value="XM_004698881.2"/>
</dbReference>
<evidence type="ECO:0000313" key="8">
    <source>
        <dbReference type="RefSeq" id="XP_004698938.1"/>
    </source>
</evidence>
<protein>
    <submittedName>
        <fullName evidence="8">Ribonuclease K6</fullName>
    </submittedName>
</protein>
<dbReference type="SUPFAM" id="SSF54076">
    <property type="entry name" value="RNase A-like"/>
    <property type="match status" value="1"/>
</dbReference>
<evidence type="ECO:0000256" key="1">
    <source>
        <dbReference type="ARBA" id="ARBA00004613"/>
    </source>
</evidence>
<comment type="subcellular location">
    <subcellularLocation>
        <location evidence="1">Secreted</location>
    </subcellularLocation>
</comment>